<sequence>MNETTAPKTALHRIALVTGANKGIGFHIARALGKQGHTVLVGARSEERGETAAAALREEGLDARFLHLDVTDETSVAAAAKRVEDDFDHLDILVNNAGIALADGDWNTSELTVATARKVFETNVIGVISVTNALLPLIRRAGAGRIVNVSSEVGSLGFMTDPNQPFASMQAGAYGASKSALNMLTVSWSKELEPTGIKINAMTPGYTATDLNGNQGTRRPEDAAGAAVELALIGEDGPNGGFFQEGNEYFDTAVVPW</sequence>
<dbReference type="PRINTS" id="PR00081">
    <property type="entry name" value="GDHRDH"/>
</dbReference>
<dbReference type="Gene3D" id="3.40.50.720">
    <property type="entry name" value="NAD(P)-binding Rossmann-like Domain"/>
    <property type="match status" value="1"/>
</dbReference>
<keyword evidence="3" id="KW-0560">Oxidoreductase</keyword>
<dbReference type="Pfam" id="PF00106">
    <property type="entry name" value="adh_short"/>
    <property type="match status" value="1"/>
</dbReference>
<dbReference type="SUPFAM" id="SSF51735">
    <property type="entry name" value="NAD(P)-binding Rossmann-fold domains"/>
    <property type="match status" value="1"/>
</dbReference>
<accession>A0ABT7YJD7</accession>
<dbReference type="CDD" id="cd05324">
    <property type="entry name" value="carb_red_PTCR-like_SDR_c"/>
    <property type="match status" value="1"/>
</dbReference>
<evidence type="ECO:0000313" key="6">
    <source>
        <dbReference type="Proteomes" id="UP001171902"/>
    </source>
</evidence>
<dbReference type="InterPro" id="IPR036291">
    <property type="entry name" value="NAD(P)-bd_dom_sf"/>
</dbReference>
<evidence type="ECO:0000256" key="4">
    <source>
        <dbReference type="RuleBase" id="RU000363"/>
    </source>
</evidence>
<keyword evidence="2" id="KW-0521">NADP</keyword>
<gene>
    <name evidence="5" type="ORF">QWI33_03325</name>
</gene>
<dbReference type="EMBL" id="JAUEMJ010000001">
    <property type="protein sequence ID" value="MDN3238746.1"/>
    <property type="molecule type" value="Genomic_DNA"/>
</dbReference>
<dbReference type="PANTHER" id="PTHR43490">
    <property type="entry name" value="(+)-NEOMENTHOL DEHYDROGENASE"/>
    <property type="match status" value="1"/>
</dbReference>
<evidence type="ECO:0000313" key="5">
    <source>
        <dbReference type="EMBL" id="MDN3238746.1"/>
    </source>
</evidence>
<dbReference type="InterPro" id="IPR020904">
    <property type="entry name" value="Sc_DH/Rdtase_CS"/>
</dbReference>
<dbReference type="InterPro" id="IPR045313">
    <property type="entry name" value="CBR1-like"/>
</dbReference>
<dbReference type="RefSeq" id="WP_289954866.1">
    <property type="nucleotide sequence ID" value="NZ_JAUEMJ010000001.1"/>
</dbReference>
<comment type="similarity">
    <text evidence="1 4">Belongs to the short-chain dehydrogenases/reductases (SDR) family.</text>
</comment>
<dbReference type="Proteomes" id="UP001171902">
    <property type="component" value="Unassembled WGS sequence"/>
</dbReference>
<comment type="caution">
    <text evidence="5">The sequence shown here is derived from an EMBL/GenBank/DDBJ whole genome shotgun (WGS) entry which is preliminary data.</text>
</comment>
<dbReference type="PROSITE" id="PS00061">
    <property type="entry name" value="ADH_SHORT"/>
    <property type="match status" value="1"/>
</dbReference>
<evidence type="ECO:0000256" key="1">
    <source>
        <dbReference type="ARBA" id="ARBA00006484"/>
    </source>
</evidence>
<keyword evidence="6" id="KW-1185">Reference proteome</keyword>
<name>A0ABT7YJD7_9ACTN</name>
<evidence type="ECO:0000256" key="2">
    <source>
        <dbReference type="ARBA" id="ARBA00022857"/>
    </source>
</evidence>
<dbReference type="PRINTS" id="PR00080">
    <property type="entry name" value="SDRFAMILY"/>
</dbReference>
<proteinExistence type="inferred from homology"/>
<evidence type="ECO:0000256" key="3">
    <source>
        <dbReference type="ARBA" id="ARBA00023002"/>
    </source>
</evidence>
<organism evidence="5 6">
    <name type="scientific">Glycomyces tritici</name>
    <dbReference type="NCBI Taxonomy" id="2665176"/>
    <lineage>
        <taxon>Bacteria</taxon>
        <taxon>Bacillati</taxon>
        <taxon>Actinomycetota</taxon>
        <taxon>Actinomycetes</taxon>
        <taxon>Glycomycetales</taxon>
        <taxon>Glycomycetaceae</taxon>
        <taxon>Glycomyces</taxon>
    </lineage>
</organism>
<dbReference type="PANTHER" id="PTHR43490:SF99">
    <property type="entry name" value="SHORT-CHAIN DEHYDROGENASE_REDUCTASE"/>
    <property type="match status" value="1"/>
</dbReference>
<reference evidence="5" key="1">
    <citation type="submission" date="2023-06" db="EMBL/GenBank/DDBJ databases">
        <title>Gycomyces niveus sp.nov., a novel actinomycete isolated from soil in Shouguang.</title>
        <authorList>
            <person name="Yang X."/>
            <person name="Zhao J."/>
        </authorList>
    </citation>
    <scope>NUCLEOTIDE SEQUENCE</scope>
    <source>
        <strain evidence="5">NEAU C2</strain>
    </source>
</reference>
<protein>
    <submittedName>
        <fullName evidence="5">SDR family oxidoreductase</fullName>
    </submittedName>
</protein>
<dbReference type="InterPro" id="IPR002347">
    <property type="entry name" value="SDR_fam"/>
</dbReference>